<dbReference type="InterPro" id="IPR036890">
    <property type="entry name" value="HATPase_C_sf"/>
</dbReference>
<dbReference type="PANTHER" id="PTHR10073:SF12">
    <property type="entry name" value="DNA MISMATCH REPAIR PROTEIN MLH1"/>
    <property type="match status" value="1"/>
</dbReference>
<sequence>MSSAADNTDTNVSRIKKLEESVINRIAAGEVVQRPANGLKELIENSIDAKSTNIQIIVNAGGLKLLQIQDNGHGINRDDLAIVCERFTTSKLATFEDLSKISTYGFRGEALSSLSHVSYITITTRTMDTQCAYRAKYRDGKLAGDNPSPKPCAGNIGTIISVEDLFYNMPLRRKALTNPTEEFHRISDVVTKYSIHNDSLAFSLKKSGSTTLEVNSPSSATQRDRIRSFYGAAIERELLDVEDSCSDLEIKFNGVITNPNFSGKKLTFILFINNRLVDCNTLKHAIENLYAQYIPKHTHPFIYLSLSLLPQNVDVNIHPTKHEVRFLHEEAIVSYIERAVDKVLLTANTSRSFSIQKSITTSHVNASEILKTKTQDNSIEKNYDYNLVRTDPKIQKLDLFFPAQSTQIDTQTKSKICENPDVSMIPVNNDPLSTITTEIIENIHLDGMETDNNFNSTKTPKFETINPSVCLISSQESDLEIVSESKRAKLDPTLSLLPTPLVNNRRNHIRKVELTSVLTLKQDIIKKNYLTLHQLFQNHTYIGCVDQTQVLVQYDTGLYLLNLTHVTEELFYQLYVLDFANFACLRFSTPLSLYELAIIGLESPNSGWKEGDGDKESLANFMVTSLQSKCKMLSDYFSLEIDSNGNICTIPMLLDGYVPNMNQLPFFIMRLVTEVDWEVEMDCFQMIGREISRFYAIRESVEAVGGIEEGERSPWKRVIEHTVMPSLRKEMMPPESLLKEGAILQLADLHELYKVFERC</sequence>
<feature type="domain" description="DNA mismatch repair protein S5" evidence="6">
    <location>
        <begin position="226"/>
        <end position="345"/>
    </location>
</feature>
<evidence type="ECO:0000313" key="8">
    <source>
        <dbReference type="Proteomes" id="UP001165289"/>
    </source>
</evidence>
<dbReference type="Gene3D" id="3.30.230.10">
    <property type="match status" value="1"/>
</dbReference>
<comment type="caution">
    <text evidence="7">The sequence shown here is derived from an EMBL/GenBank/DDBJ whole genome shotgun (WGS) entry which is preliminary data.</text>
</comment>
<keyword evidence="4" id="KW-0234">DNA repair</keyword>
<evidence type="ECO:0000313" key="7">
    <source>
        <dbReference type="EMBL" id="KAI6657933.1"/>
    </source>
</evidence>
<dbReference type="GO" id="GO:0140664">
    <property type="term" value="F:ATP-dependent DNA damage sensor activity"/>
    <property type="evidence" value="ECO:0007669"/>
    <property type="project" value="InterPro"/>
</dbReference>
<keyword evidence="3" id="KW-0227">DNA damage</keyword>
<dbReference type="FunFam" id="3.30.565.10:FF:000109">
    <property type="entry name" value="Related to MLH1-DNA mismatch repair protein"/>
    <property type="match status" value="1"/>
</dbReference>
<dbReference type="Gene3D" id="3.30.565.10">
    <property type="entry name" value="Histidine kinase-like ATPase, C-terminal domain"/>
    <property type="match status" value="1"/>
</dbReference>
<dbReference type="EMBL" id="JAKMXF010000110">
    <property type="protein sequence ID" value="KAI6657933.1"/>
    <property type="molecule type" value="Genomic_DNA"/>
</dbReference>
<dbReference type="Proteomes" id="UP001165289">
    <property type="component" value="Unassembled WGS sequence"/>
</dbReference>
<dbReference type="InterPro" id="IPR013507">
    <property type="entry name" value="DNA_mismatch_S5_2-like"/>
</dbReference>
<evidence type="ECO:0000256" key="1">
    <source>
        <dbReference type="ARBA" id="ARBA00004123"/>
    </source>
</evidence>
<dbReference type="InterPro" id="IPR032189">
    <property type="entry name" value="Mlh1_C"/>
</dbReference>
<dbReference type="AlphaFoldDB" id="A0AAV7K9T7"/>
<dbReference type="NCBIfam" id="TIGR00585">
    <property type="entry name" value="mutl"/>
    <property type="match status" value="1"/>
</dbReference>
<dbReference type="InterPro" id="IPR014762">
    <property type="entry name" value="DNA_mismatch_repair_CS"/>
</dbReference>
<dbReference type="GO" id="GO:0006298">
    <property type="term" value="P:mismatch repair"/>
    <property type="evidence" value="ECO:0007669"/>
    <property type="project" value="InterPro"/>
</dbReference>
<dbReference type="Pfam" id="PF01119">
    <property type="entry name" value="DNA_mis_repair"/>
    <property type="match status" value="1"/>
</dbReference>
<dbReference type="InterPro" id="IPR020568">
    <property type="entry name" value="Ribosomal_Su5_D2-typ_SF"/>
</dbReference>
<comment type="similarity">
    <text evidence="2">Belongs to the DNA mismatch repair MutL/HexB family.</text>
</comment>
<dbReference type="GO" id="GO:0016887">
    <property type="term" value="F:ATP hydrolysis activity"/>
    <property type="evidence" value="ECO:0007669"/>
    <property type="project" value="InterPro"/>
</dbReference>
<gene>
    <name evidence="7" type="ORF">LOD99_15651</name>
</gene>
<dbReference type="PANTHER" id="PTHR10073">
    <property type="entry name" value="DNA MISMATCH REPAIR PROTEIN MLH, PMS, MUTL"/>
    <property type="match status" value="1"/>
</dbReference>
<dbReference type="Pfam" id="PF16413">
    <property type="entry name" value="Mlh1_C"/>
    <property type="match status" value="1"/>
</dbReference>
<evidence type="ECO:0000256" key="2">
    <source>
        <dbReference type="ARBA" id="ARBA00006082"/>
    </source>
</evidence>
<dbReference type="SUPFAM" id="SSF55874">
    <property type="entry name" value="ATPase domain of HSP90 chaperone/DNA topoisomerase II/histidine kinase"/>
    <property type="match status" value="1"/>
</dbReference>
<dbReference type="PROSITE" id="PS00058">
    <property type="entry name" value="DNA_MISMATCH_REPAIR_1"/>
    <property type="match status" value="1"/>
</dbReference>
<evidence type="ECO:0000256" key="3">
    <source>
        <dbReference type="ARBA" id="ARBA00022763"/>
    </source>
</evidence>
<dbReference type="FunFam" id="3.30.230.10:FF:000014">
    <property type="entry name" value="DNA mismatch repair protein Mlh1"/>
    <property type="match status" value="1"/>
</dbReference>
<dbReference type="InterPro" id="IPR038973">
    <property type="entry name" value="MutL/Mlh/Pms-like"/>
</dbReference>
<dbReference type="GO" id="GO:0005524">
    <property type="term" value="F:ATP binding"/>
    <property type="evidence" value="ECO:0007669"/>
    <property type="project" value="InterPro"/>
</dbReference>
<dbReference type="Pfam" id="PF13589">
    <property type="entry name" value="HATPase_c_3"/>
    <property type="match status" value="1"/>
</dbReference>
<dbReference type="InterPro" id="IPR002099">
    <property type="entry name" value="MutL/Mlh/PMS"/>
</dbReference>
<dbReference type="SMART" id="SM01340">
    <property type="entry name" value="DNA_mis_repair"/>
    <property type="match status" value="1"/>
</dbReference>
<dbReference type="SUPFAM" id="SSF54211">
    <property type="entry name" value="Ribosomal protein S5 domain 2-like"/>
    <property type="match status" value="1"/>
</dbReference>
<keyword evidence="5" id="KW-0539">Nucleus</keyword>
<proteinExistence type="inferred from homology"/>
<dbReference type="GO" id="GO:0030983">
    <property type="term" value="F:mismatched DNA binding"/>
    <property type="evidence" value="ECO:0007669"/>
    <property type="project" value="InterPro"/>
</dbReference>
<organism evidence="7 8">
    <name type="scientific">Oopsacas minuta</name>
    <dbReference type="NCBI Taxonomy" id="111878"/>
    <lineage>
        <taxon>Eukaryota</taxon>
        <taxon>Metazoa</taxon>
        <taxon>Porifera</taxon>
        <taxon>Hexactinellida</taxon>
        <taxon>Hexasterophora</taxon>
        <taxon>Lyssacinosida</taxon>
        <taxon>Leucopsacidae</taxon>
        <taxon>Oopsacas</taxon>
    </lineage>
</organism>
<reference evidence="7 8" key="1">
    <citation type="journal article" date="2023" name="BMC Biol.">
        <title>The compact genome of the sponge Oopsacas minuta (Hexactinellida) is lacking key metazoan core genes.</title>
        <authorList>
            <person name="Santini S."/>
            <person name="Schenkelaars Q."/>
            <person name="Jourda C."/>
            <person name="Duchesne M."/>
            <person name="Belahbib H."/>
            <person name="Rocher C."/>
            <person name="Selva M."/>
            <person name="Riesgo A."/>
            <person name="Vervoort M."/>
            <person name="Leys S.P."/>
            <person name="Kodjabachian L."/>
            <person name="Le Bivic A."/>
            <person name="Borchiellini C."/>
            <person name="Claverie J.M."/>
            <person name="Renard E."/>
        </authorList>
    </citation>
    <scope>NUCLEOTIDE SEQUENCE [LARGE SCALE GENOMIC DNA]</scope>
    <source>
        <strain evidence="7">SPO-2</strain>
    </source>
</reference>
<dbReference type="CDD" id="cd16926">
    <property type="entry name" value="HATPase_MutL-MLH-PMS-like"/>
    <property type="match status" value="1"/>
</dbReference>
<keyword evidence="8" id="KW-1185">Reference proteome</keyword>
<name>A0AAV7K9T7_9METZ</name>
<evidence type="ECO:0000256" key="4">
    <source>
        <dbReference type="ARBA" id="ARBA00023204"/>
    </source>
</evidence>
<evidence type="ECO:0000256" key="5">
    <source>
        <dbReference type="ARBA" id="ARBA00023242"/>
    </source>
</evidence>
<comment type="subcellular location">
    <subcellularLocation>
        <location evidence="1">Nucleus</location>
    </subcellularLocation>
</comment>
<accession>A0AAV7K9T7</accession>
<evidence type="ECO:0000259" key="6">
    <source>
        <dbReference type="SMART" id="SM01340"/>
    </source>
</evidence>
<dbReference type="GO" id="GO:0032389">
    <property type="term" value="C:MutLalpha complex"/>
    <property type="evidence" value="ECO:0007669"/>
    <property type="project" value="TreeGrafter"/>
</dbReference>
<protein>
    <submittedName>
        <fullName evidence="7">DNA mismatch repair protein Mlh1 isoform X1</fullName>
    </submittedName>
</protein>
<dbReference type="InterPro" id="IPR014721">
    <property type="entry name" value="Ribsml_uS5_D2-typ_fold_subgr"/>
</dbReference>